<organism evidence="8 9">
    <name type="scientific">Bathycoccus prasinos</name>
    <dbReference type="NCBI Taxonomy" id="41875"/>
    <lineage>
        <taxon>Eukaryota</taxon>
        <taxon>Viridiplantae</taxon>
        <taxon>Chlorophyta</taxon>
        <taxon>Mamiellophyceae</taxon>
        <taxon>Mamiellales</taxon>
        <taxon>Bathycoccaceae</taxon>
        <taxon>Bathycoccus</taxon>
    </lineage>
</organism>
<evidence type="ECO:0000313" key="9">
    <source>
        <dbReference type="Proteomes" id="UP000198341"/>
    </source>
</evidence>
<evidence type="ECO:0000256" key="5">
    <source>
        <dbReference type="ARBA" id="ARBA00022801"/>
    </source>
</evidence>
<dbReference type="eggNOG" id="KOG1050">
    <property type="taxonomic scope" value="Eukaryota"/>
</dbReference>
<comment type="catalytic activity">
    <reaction evidence="1 6">
        <text>alpha,alpha-trehalose 6-phosphate + H2O = alpha,alpha-trehalose + phosphate</text>
        <dbReference type="Rhea" id="RHEA:23420"/>
        <dbReference type="ChEBI" id="CHEBI:15377"/>
        <dbReference type="ChEBI" id="CHEBI:16551"/>
        <dbReference type="ChEBI" id="CHEBI:43474"/>
        <dbReference type="ChEBI" id="CHEBI:58429"/>
        <dbReference type="EC" id="3.1.3.12"/>
    </reaction>
</comment>
<dbReference type="EMBL" id="FO082275">
    <property type="protein sequence ID" value="CCO16192.1"/>
    <property type="molecule type" value="Genomic_DNA"/>
</dbReference>
<feature type="compositionally biased region" description="Basic and acidic residues" evidence="7">
    <location>
        <begin position="1"/>
        <end position="17"/>
    </location>
</feature>
<accession>K8EDM1</accession>
<comment type="function">
    <text evidence="6">Removes the phosphate from trehalose 6-phosphate to produce free trehalose.</text>
</comment>
<feature type="region of interest" description="Disordered" evidence="7">
    <location>
        <begin position="1"/>
        <end position="21"/>
    </location>
</feature>
<sequence length="335" mass="38043">MSHRNSYEDLSLKEMGDRATTPTYWKTEEEWLTKHHPSALLLNDDDDENDGIEGREEEEKQRTNQNNSLIAKLKKQLKSEGKQLVVFLDYDGTLSPIVSQPEKAFMSEETRRAVQTVAKKFPTAIVSGRAREKVYDFVKLDELYYAGSHGLDIAGPKGSPDIDYKPCLWAEDVMQNVFETLKKKLDSIKGAVVETNVFCVSAHYRQCENEEDEAEVEKAVDEIVAQNKDKLRKHSGKKVWEVKPKVDWDKGKALSYLLEALKLNDRKDVISMYLGDDVTDEDAFEVLRKLSDDETQGDGVGIVVTKVPKQTKASYSLRDTDEVLQFLTKVGNIDV</sequence>
<dbReference type="UniPathway" id="UPA00299"/>
<dbReference type="InterPro" id="IPR003337">
    <property type="entry name" value="Trehalose_PPase"/>
</dbReference>
<evidence type="ECO:0000256" key="7">
    <source>
        <dbReference type="SAM" id="MobiDB-lite"/>
    </source>
</evidence>
<dbReference type="Pfam" id="PF02358">
    <property type="entry name" value="Trehalose_PPase"/>
    <property type="match status" value="1"/>
</dbReference>
<dbReference type="KEGG" id="bpg:Bathy04g04820"/>
<dbReference type="InterPro" id="IPR044651">
    <property type="entry name" value="OTSB-like"/>
</dbReference>
<dbReference type="InterPro" id="IPR023214">
    <property type="entry name" value="HAD_sf"/>
</dbReference>
<keyword evidence="5 6" id="KW-0378">Hydrolase</keyword>
<comment type="pathway">
    <text evidence="3 6">Glycan biosynthesis; trehalose biosynthesis.</text>
</comment>
<dbReference type="Gene3D" id="3.30.70.1020">
    <property type="entry name" value="Trehalose-6-phosphate phosphatase related protein, domain 2"/>
    <property type="match status" value="1"/>
</dbReference>
<feature type="compositionally biased region" description="Basic and acidic residues" evidence="7">
    <location>
        <begin position="52"/>
        <end position="62"/>
    </location>
</feature>
<comment type="cofactor">
    <cofactor evidence="2 6">
        <name>a divalent metal cation</name>
        <dbReference type="ChEBI" id="CHEBI:60240"/>
    </cofactor>
</comment>
<keyword evidence="9" id="KW-1185">Reference proteome</keyword>
<dbReference type="PANTHER" id="PTHR43768">
    <property type="entry name" value="TREHALOSE 6-PHOSPHATE PHOSPHATASE"/>
    <property type="match status" value="1"/>
</dbReference>
<evidence type="ECO:0000313" key="8">
    <source>
        <dbReference type="EMBL" id="CCO16192.1"/>
    </source>
</evidence>
<comment type="similarity">
    <text evidence="4 6">Belongs to the trehalose phosphatase family.</text>
</comment>
<reference evidence="8 9" key="1">
    <citation type="submission" date="2011-10" db="EMBL/GenBank/DDBJ databases">
        <authorList>
            <person name="Genoscope - CEA"/>
        </authorList>
    </citation>
    <scope>NUCLEOTIDE SEQUENCE [LARGE SCALE GENOMIC DNA]</scope>
    <source>
        <strain evidence="8 9">RCC 1105</strain>
    </source>
</reference>
<evidence type="ECO:0000256" key="4">
    <source>
        <dbReference type="ARBA" id="ARBA00008770"/>
    </source>
</evidence>
<dbReference type="STRING" id="41875.K8EDM1"/>
<dbReference type="OrthoDB" id="411251at2759"/>
<gene>
    <name evidence="8" type="ORF">Bathy04g04820</name>
</gene>
<dbReference type="GeneID" id="19016508"/>
<protein>
    <recommendedName>
        <fullName evidence="6">Trehalose 6-phosphate phosphatase</fullName>
        <ecNumber evidence="6">3.1.3.12</ecNumber>
    </recommendedName>
</protein>
<dbReference type="SUPFAM" id="SSF56784">
    <property type="entry name" value="HAD-like"/>
    <property type="match status" value="1"/>
</dbReference>
<evidence type="ECO:0000256" key="2">
    <source>
        <dbReference type="ARBA" id="ARBA00001968"/>
    </source>
</evidence>
<dbReference type="NCBIfam" id="TIGR01484">
    <property type="entry name" value="HAD-SF-IIB"/>
    <property type="match status" value="1"/>
</dbReference>
<dbReference type="NCBIfam" id="TIGR00685">
    <property type="entry name" value="T6PP"/>
    <property type="match status" value="1"/>
</dbReference>
<dbReference type="RefSeq" id="XP_007513667.1">
    <property type="nucleotide sequence ID" value="XM_007513605.1"/>
</dbReference>
<feature type="region of interest" description="Disordered" evidence="7">
    <location>
        <begin position="36"/>
        <end position="67"/>
    </location>
</feature>
<proteinExistence type="inferred from homology"/>
<dbReference type="Proteomes" id="UP000198341">
    <property type="component" value="Chromosome 4"/>
</dbReference>
<evidence type="ECO:0000256" key="3">
    <source>
        <dbReference type="ARBA" id="ARBA00005199"/>
    </source>
</evidence>
<dbReference type="EC" id="3.1.3.12" evidence="6"/>
<evidence type="ECO:0000256" key="6">
    <source>
        <dbReference type="RuleBase" id="RU361117"/>
    </source>
</evidence>
<dbReference type="InterPro" id="IPR006379">
    <property type="entry name" value="HAD-SF_hydro_IIB"/>
</dbReference>
<dbReference type="PANTHER" id="PTHR43768:SF3">
    <property type="entry name" value="TREHALOSE 6-PHOSPHATE PHOSPHATASE"/>
    <property type="match status" value="1"/>
</dbReference>
<dbReference type="GO" id="GO:0005992">
    <property type="term" value="P:trehalose biosynthetic process"/>
    <property type="evidence" value="ECO:0007669"/>
    <property type="project" value="UniProtKB-UniPathway"/>
</dbReference>
<evidence type="ECO:0000256" key="1">
    <source>
        <dbReference type="ARBA" id="ARBA00000500"/>
    </source>
</evidence>
<dbReference type="AlphaFoldDB" id="K8EDM1"/>
<dbReference type="InterPro" id="IPR036412">
    <property type="entry name" value="HAD-like_sf"/>
</dbReference>
<name>K8EDM1_9CHLO</name>
<dbReference type="GO" id="GO:0004805">
    <property type="term" value="F:trehalose-phosphatase activity"/>
    <property type="evidence" value="ECO:0007669"/>
    <property type="project" value="UniProtKB-EC"/>
</dbReference>
<dbReference type="Gene3D" id="3.40.50.1000">
    <property type="entry name" value="HAD superfamily/HAD-like"/>
    <property type="match status" value="1"/>
</dbReference>